<dbReference type="EMBL" id="DTKQ01000051">
    <property type="protein sequence ID" value="HGZ79856.1"/>
    <property type="molecule type" value="Genomic_DNA"/>
</dbReference>
<dbReference type="AlphaFoldDB" id="A0A832MN23"/>
<sequence>MKRTLVLKLGDKSYELSADVPEEFVLAVVNRIQNQFAQIKNNSSDASIDEILVVMLANSVLNEIQYEETISKITNKLKAFMSLKR</sequence>
<reference evidence="1" key="1">
    <citation type="journal article" date="2020" name="mSystems">
        <title>Genome- and Community-Level Interaction Insights into Carbon Utilization and Element Cycling Functions of Hydrothermarchaeota in Hydrothermal Sediment.</title>
        <authorList>
            <person name="Zhou Z."/>
            <person name="Liu Y."/>
            <person name="Xu W."/>
            <person name="Pan J."/>
            <person name="Luo Z.H."/>
            <person name="Li M."/>
        </authorList>
    </citation>
    <scope>NUCLEOTIDE SEQUENCE [LARGE SCALE GENOMIC DNA]</scope>
    <source>
        <strain evidence="1">SpSt-86</strain>
    </source>
</reference>
<dbReference type="GO" id="GO:0051301">
    <property type="term" value="P:cell division"/>
    <property type="evidence" value="ECO:0007669"/>
    <property type="project" value="UniProtKB-KW"/>
</dbReference>
<organism evidence="1">
    <name type="scientific">Pseudothermotoga hypogea</name>
    <dbReference type="NCBI Taxonomy" id="57487"/>
    <lineage>
        <taxon>Bacteria</taxon>
        <taxon>Thermotogati</taxon>
        <taxon>Thermotogota</taxon>
        <taxon>Thermotogae</taxon>
        <taxon>Thermotogales</taxon>
        <taxon>Thermotogaceae</taxon>
        <taxon>Pseudothermotoga</taxon>
    </lineage>
</organism>
<gene>
    <name evidence="1" type="primary">zapA</name>
    <name evidence="1" type="ORF">ENW55_07720</name>
</gene>
<evidence type="ECO:0000313" key="1">
    <source>
        <dbReference type="EMBL" id="HGZ79856.1"/>
    </source>
</evidence>
<comment type="caution">
    <text evidence="1">The sequence shown here is derived from an EMBL/GenBank/DDBJ whole genome shotgun (WGS) entry which is preliminary data.</text>
</comment>
<name>A0A832MN23_9THEM</name>
<protein>
    <submittedName>
        <fullName evidence="1">Cell division protein ZapA</fullName>
    </submittedName>
</protein>
<proteinExistence type="predicted"/>
<accession>A0A832MN23</accession>
<keyword evidence="1" id="KW-0131">Cell cycle</keyword>
<keyword evidence="1" id="KW-0132">Cell division</keyword>